<protein>
    <submittedName>
        <fullName evidence="2">Uncharacterized protein</fullName>
    </submittedName>
</protein>
<evidence type="ECO:0000313" key="3">
    <source>
        <dbReference type="Proteomes" id="UP000178558"/>
    </source>
</evidence>
<feature type="transmembrane region" description="Helical" evidence="1">
    <location>
        <begin position="293"/>
        <end position="315"/>
    </location>
</feature>
<keyword evidence="1" id="KW-1133">Transmembrane helix</keyword>
<comment type="caution">
    <text evidence="2">The sequence shown here is derived from an EMBL/GenBank/DDBJ whole genome shotgun (WGS) entry which is preliminary data.</text>
</comment>
<proteinExistence type="predicted"/>
<gene>
    <name evidence="2" type="ORF">A3B50_04335</name>
</gene>
<keyword evidence="1" id="KW-0812">Transmembrane</keyword>
<sequence>MKKFLLVFLTVLFLGVPIVTAQQLALSVSIPLLEITIKPGKSVLIAYTVGNNGDPTALRARILPFRPKDNHGNIVIEDEFSGPIRFSLDNADIQLDQPFFAKTKDSQQLLLRIRVPEGAPEGDYYYTFLTESLPSPGTEGSTSSQAQGSIGTNLLITVTNSGRVDIKGKVSNFELLKGFTMNFFGKRVRILDSSDKIPIVLEVENEGRNLIKPDGDIVLKGNFGEQAKYALLQQNILAQSKRILTATPSAEIPDSVKQPVTLVLSGFFLGGYSLSANISFGEGAPNIFAQTSFIALPFKFIFGFIFVLFVVIYLFKRLQKDN</sequence>
<dbReference type="EMBL" id="MGAQ01000004">
    <property type="protein sequence ID" value="OGK51166.1"/>
    <property type="molecule type" value="Genomic_DNA"/>
</dbReference>
<accession>A0A1F7J6E1</accession>
<evidence type="ECO:0000256" key="1">
    <source>
        <dbReference type="SAM" id="Phobius"/>
    </source>
</evidence>
<organism evidence="2 3">
    <name type="scientific">Candidatus Roizmanbacteria bacterium RIFCSPLOWO2_01_FULL_40_42</name>
    <dbReference type="NCBI Taxonomy" id="1802066"/>
    <lineage>
        <taxon>Bacteria</taxon>
        <taxon>Candidatus Roizmaniibacteriota</taxon>
    </lineage>
</organism>
<reference evidence="2 3" key="1">
    <citation type="journal article" date="2016" name="Nat. Commun.">
        <title>Thousands of microbial genomes shed light on interconnected biogeochemical processes in an aquifer system.</title>
        <authorList>
            <person name="Anantharaman K."/>
            <person name="Brown C.T."/>
            <person name="Hug L.A."/>
            <person name="Sharon I."/>
            <person name="Castelle C.J."/>
            <person name="Probst A.J."/>
            <person name="Thomas B.C."/>
            <person name="Singh A."/>
            <person name="Wilkins M.J."/>
            <person name="Karaoz U."/>
            <person name="Brodie E.L."/>
            <person name="Williams K.H."/>
            <person name="Hubbard S.S."/>
            <person name="Banfield J.F."/>
        </authorList>
    </citation>
    <scope>NUCLEOTIDE SEQUENCE [LARGE SCALE GENOMIC DNA]</scope>
</reference>
<dbReference type="Proteomes" id="UP000178558">
    <property type="component" value="Unassembled WGS sequence"/>
</dbReference>
<evidence type="ECO:0000313" key="2">
    <source>
        <dbReference type="EMBL" id="OGK51166.1"/>
    </source>
</evidence>
<name>A0A1F7J6E1_9BACT</name>
<keyword evidence="1" id="KW-0472">Membrane</keyword>
<dbReference type="AlphaFoldDB" id="A0A1F7J6E1"/>